<dbReference type="GeneID" id="98160348"/>
<feature type="compositionally biased region" description="Acidic residues" evidence="1">
    <location>
        <begin position="37"/>
        <end position="48"/>
    </location>
</feature>
<dbReference type="EMBL" id="JBFXLR010000013">
    <property type="protein sequence ID" value="KAL2853716.1"/>
    <property type="molecule type" value="Genomic_DNA"/>
</dbReference>
<feature type="region of interest" description="Disordered" evidence="1">
    <location>
        <begin position="1"/>
        <end position="176"/>
    </location>
</feature>
<feature type="compositionally biased region" description="Low complexity" evidence="1">
    <location>
        <begin position="118"/>
        <end position="130"/>
    </location>
</feature>
<organism evidence="2 3">
    <name type="scientific">Aspergillus pseudodeflectus</name>
    <dbReference type="NCBI Taxonomy" id="176178"/>
    <lineage>
        <taxon>Eukaryota</taxon>
        <taxon>Fungi</taxon>
        <taxon>Dikarya</taxon>
        <taxon>Ascomycota</taxon>
        <taxon>Pezizomycotina</taxon>
        <taxon>Eurotiomycetes</taxon>
        <taxon>Eurotiomycetidae</taxon>
        <taxon>Eurotiales</taxon>
        <taxon>Aspergillaceae</taxon>
        <taxon>Aspergillus</taxon>
        <taxon>Aspergillus subgen. Nidulantes</taxon>
    </lineage>
</organism>
<evidence type="ECO:0000313" key="2">
    <source>
        <dbReference type="EMBL" id="KAL2853716.1"/>
    </source>
</evidence>
<accession>A0ABR4KN66</accession>
<evidence type="ECO:0000256" key="1">
    <source>
        <dbReference type="SAM" id="MobiDB-lite"/>
    </source>
</evidence>
<proteinExistence type="predicted"/>
<dbReference type="Proteomes" id="UP001610444">
    <property type="component" value="Unassembled WGS sequence"/>
</dbReference>
<sequence>MKFEPPSYFSSDDDDSIMSLENKSHLGPKAKSGGILPDDDYQPNDDDSVYVSKPKPKASPLKRKLEPVITKPQPASPATYAASGLKKLKLANKPTSPKAQPGAPIAAPAVTKPVQKETPTVTVTKATAATYNDRFASSSDESSPSPTSRRMRKKDVRDDDRNYVASNSDDEDGENAADEAYHIPGAERATVMFDFDRERERRMAGAVKLPKNLYTQKEKSLFLQLAMRGFEPLAPKHWQFDFPTLPDSLFPEPGKERAEPIIKISRSTTFHAIKSLANLFSLSGRVRDCSIVEKRPERLIKDTIKRYIRWALYDANLEIGPGSLPVHVVHAQGKNESILHALERVNNSLQRLALRLQKALNEAFTMIEKPKKDEPANPKTISKKELPLLVGFIICGPVVAIMTFDLDLLKRAQPADGKFISQFDLAERGQDVWNSLSMTIAVMHIRNTMVRLSKKGYGGYVNTAKRGAVDKDL</sequence>
<feature type="compositionally biased region" description="Low complexity" evidence="1">
    <location>
        <begin position="137"/>
        <end position="148"/>
    </location>
</feature>
<comment type="caution">
    <text evidence="2">The sequence shown here is derived from an EMBL/GenBank/DDBJ whole genome shotgun (WGS) entry which is preliminary data.</text>
</comment>
<evidence type="ECO:0000313" key="3">
    <source>
        <dbReference type="Proteomes" id="UP001610444"/>
    </source>
</evidence>
<name>A0ABR4KN66_9EURO</name>
<reference evidence="2 3" key="1">
    <citation type="submission" date="2024-07" db="EMBL/GenBank/DDBJ databases">
        <title>Section-level genome sequencing and comparative genomics of Aspergillus sections Usti and Cavernicolus.</title>
        <authorList>
            <consortium name="Lawrence Berkeley National Laboratory"/>
            <person name="Nybo J.L."/>
            <person name="Vesth T.C."/>
            <person name="Theobald S."/>
            <person name="Frisvad J.C."/>
            <person name="Larsen T.O."/>
            <person name="Kjaerboelling I."/>
            <person name="Rothschild-Mancinelli K."/>
            <person name="Lyhne E.K."/>
            <person name="Kogle M.E."/>
            <person name="Barry K."/>
            <person name="Clum A."/>
            <person name="Na H."/>
            <person name="Ledsgaard L."/>
            <person name="Lin J."/>
            <person name="Lipzen A."/>
            <person name="Kuo A."/>
            <person name="Riley R."/>
            <person name="Mondo S."/>
            <person name="LaButti K."/>
            <person name="Haridas S."/>
            <person name="Pangalinan J."/>
            <person name="Salamov A.A."/>
            <person name="Simmons B.A."/>
            <person name="Magnuson J.K."/>
            <person name="Chen J."/>
            <person name="Drula E."/>
            <person name="Henrissat B."/>
            <person name="Wiebenga A."/>
            <person name="Lubbers R.J."/>
            <person name="Gomes A.C."/>
            <person name="Macurrencykelacurrency M.R."/>
            <person name="Stajich J."/>
            <person name="Grigoriev I.V."/>
            <person name="Mortensen U.H."/>
            <person name="De vries R.P."/>
            <person name="Baker S.E."/>
            <person name="Andersen M.R."/>
        </authorList>
    </citation>
    <scope>NUCLEOTIDE SEQUENCE [LARGE SCALE GENOMIC DNA]</scope>
    <source>
        <strain evidence="2 3">CBS 756.74</strain>
    </source>
</reference>
<gene>
    <name evidence="2" type="ORF">BJX68DRAFT_265177</name>
</gene>
<dbReference type="RefSeq" id="XP_070901082.1">
    <property type="nucleotide sequence ID" value="XM_071045184.1"/>
</dbReference>
<keyword evidence="3" id="KW-1185">Reference proteome</keyword>
<protein>
    <submittedName>
        <fullName evidence="2">Uncharacterized protein</fullName>
    </submittedName>
</protein>